<keyword evidence="2" id="KW-1185">Reference proteome</keyword>
<evidence type="ECO:0000313" key="1">
    <source>
        <dbReference type="EMBL" id="EPX80411.1"/>
    </source>
</evidence>
<dbReference type="RefSeq" id="WP_020038757.1">
    <property type="nucleotide sequence ID" value="NZ_KE557277.1"/>
</dbReference>
<evidence type="ECO:0000313" key="2">
    <source>
        <dbReference type="Proteomes" id="UP000015347"/>
    </source>
</evidence>
<name>S9QG48_9RHOB</name>
<organism evidence="1 2">
    <name type="scientific">Salipiger mucosus DSM 16094</name>
    <dbReference type="NCBI Taxonomy" id="1123237"/>
    <lineage>
        <taxon>Bacteria</taxon>
        <taxon>Pseudomonadati</taxon>
        <taxon>Pseudomonadota</taxon>
        <taxon>Alphaproteobacteria</taxon>
        <taxon>Rhodobacterales</taxon>
        <taxon>Roseobacteraceae</taxon>
        <taxon>Salipiger</taxon>
    </lineage>
</organism>
<dbReference type="EMBL" id="APVH01000032">
    <property type="protein sequence ID" value="EPX80411.1"/>
    <property type="molecule type" value="Genomic_DNA"/>
</dbReference>
<dbReference type="STRING" id="1123237.Salmuc_03727"/>
<gene>
    <name evidence="1" type="ORF">Salmuc_03727</name>
</gene>
<proteinExistence type="predicted"/>
<reference evidence="2" key="1">
    <citation type="journal article" date="2014" name="Stand. Genomic Sci.">
        <title>Genome sequence of the exopolysaccharide-producing Salipiger mucosus type strain (DSM 16094(T)), a moderately halophilic member of the Roseobacter clade.</title>
        <authorList>
            <person name="Riedel T."/>
            <person name="Spring S."/>
            <person name="Fiebig A."/>
            <person name="Petersen J."/>
            <person name="Kyrpides N.C."/>
            <person name="Goker M."/>
            <person name="Klenk H.P."/>
        </authorList>
    </citation>
    <scope>NUCLEOTIDE SEQUENCE [LARGE SCALE GENOMIC DNA]</scope>
    <source>
        <strain evidence="2">DSM 16094</strain>
    </source>
</reference>
<sequence>MARKMYGVVLWIDRMAPKAVIWCEDQGDLALCEEEDLAGPAEALPEAGDLVAFDVSQEAGLRRARNPEPLIARRFDGLGAARQGFRPDAVRPAAQPA</sequence>
<protein>
    <submittedName>
        <fullName evidence="1">Uncharacterized protein</fullName>
    </submittedName>
</protein>
<dbReference type="Proteomes" id="UP000015347">
    <property type="component" value="Unassembled WGS sequence"/>
</dbReference>
<comment type="caution">
    <text evidence="1">The sequence shown here is derived from an EMBL/GenBank/DDBJ whole genome shotgun (WGS) entry which is preliminary data.</text>
</comment>
<accession>S9QG48</accession>
<dbReference type="HOGENOM" id="CLU_2345015_0_0_5"/>
<dbReference type="OrthoDB" id="7868545at2"/>
<dbReference type="AlphaFoldDB" id="S9QG48"/>